<gene>
    <name evidence="2" type="ORF">M9Y10_034150</name>
</gene>
<name>A0ABR2KE33_9EUKA</name>
<evidence type="ECO:0008006" key="4">
    <source>
        <dbReference type="Google" id="ProtNLM"/>
    </source>
</evidence>
<dbReference type="SUPFAM" id="SSF57997">
    <property type="entry name" value="Tropomyosin"/>
    <property type="match status" value="1"/>
</dbReference>
<comment type="caution">
    <text evidence="2">The sequence shown here is derived from an EMBL/GenBank/DDBJ whole genome shotgun (WGS) entry which is preliminary data.</text>
</comment>
<accession>A0ABR2KE33</accession>
<dbReference type="EMBL" id="JAPFFF010000005">
    <property type="protein sequence ID" value="KAK8889404.1"/>
    <property type="molecule type" value="Genomic_DNA"/>
</dbReference>
<keyword evidence="3" id="KW-1185">Reference proteome</keyword>
<sequence length="421" mass="48970">MSEASSNSDNNEIKTLLEDRENELNELLDKMDQLQSEVDDYNSKISSINFELDKCKQEQARIKLINKNLSVEPKHTRHNQIADDSFTGEHLDLIKSKRDEISHLSEQINQLQAATQPIDDLVTELQQENTVLLYDQSDTQKQIQKCLANKKRLTQDIRIANDQLKELNIRIINQERITKDVEMAVSGLITRRDAINSQTDPNSELTQKINSLRIQTELIEMKNEEMQNDINNFEESKKEFKVDVTSKIQTVKTKINWEREKNKLENELKEVQMHVESAKQETKDINTQTNIIESRLAKLQPIFRQNDPKFQTNKSKNEDLKNLNIDKLLAEYRKLESSTKNSKFKSSTNLEKIIAENCQLEATIARKKEELARAIPKFSTEKAQLKNEIKINRTNAFEKEHQLIEQIRAIKVKIASRSSKK</sequence>
<feature type="coiled-coil region" evidence="1">
    <location>
        <begin position="10"/>
        <end position="51"/>
    </location>
</feature>
<protein>
    <recommendedName>
        <fullName evidence="4">DUF4201 domain-containing protein</fullName>
    </recommendedName>
</protein>
<organism evidence="2 3">
    <name type="scientific">Tritrichomonas musculus</name>
    <dbReference type="NCBI Taxonomy" id="1915356"/>
    <lineage>
        <taxon>Eukaryota</taxon>
        <taxon>Metamonada</taxon>
        <taxon>Parabasalia</taxon>
        <taxon>Tritrichomonadida</taxon>
        <taxon>Tritrichomonadidae</taxon>
        <taxon>Tritrichomonas</taxon>
    </lineage>
</organism>
<dbReference type="Proteomes" id="UP001470230">
    <property type="component" value="Unassembled WGS sequence"/>
</dbReference>
<keyword evidence="1" id="KW-0175">Coiled coil</keyword>
<evidence type="ECO:0000256" key="1">
    <source>
        <dbReference type="SAM" id="Coils"/>
    </source>
</evidence>
<feature type="coiled-coil region" evidence="1">
    <location>
        <begin position="209"/>
        <end position="281"/>
    </location>
</feature>
<evidence type="ECO:0000313" key="3">
    <source>
        <dbReference type="Proteomes" id="UP001470230"/>
    </source>
</evidence>
<evidence type="ECO:0000313" key="2">
    <source>
        <dbReference type="EMBL" id="KAK8889404.1"/>
    </source>
</evidence>
<proteinExistence type="predicted"/>
<feature type="coiled-coil region" evidence="1">
    <location>
        <begin position="143"/>
        <end position="177"/>
    </location>
</feature>
<reference evidence="2 3" key="1">
    <citation type="submission" date="2024-04" db="EMBL/GenBank/DDBJ databases">
        <title>Tritrichomonas musculus Genome.</title>
        <authorList>
            <person name="Alves-Ferreira E."/>
            <person name="Grigg M."/>
            <person name="Lorenzi H."/>
            <person name="Galac M."/>
        </authorList>
    </citation>
    <scope>NUCLEOTIDE SEQUENCE [LARGE SCALE GENOMIC DNA]</scope>
    <source>
        <strain evidence="2 3">EAF2021</strain>
    </source>
</reference>